<feature type="domain" description="HTH cro/C1-type" evidence="2">
    <location>
        <begin position="5"/>
        <end position="59"/>
    </location>
</feature>
<proteinExistence type="predicted"/>
<evidence type="ECO:0000259" key="2">
    <source>
        <dbReference type="PROSITE" id="PS50943"/>
    </source>
</evidence>
<dbReference type="Gene3D" id="1.10.260.40">
    <property type="entry name" value="lambda repressor-like DNA-binding domains"/>
    <property type="match status" value="1"/>
</dbReference>
<sequence length="74" mass="8724">MFARIRALREDKDWTQKEIADLLKVNQTTYSRYESGDLDLPTSALIKLADLHQTSIDYLLNRTDRKEPYPPKKK</sequence>
<dbReference type="RefSeq" id="WP_378052910.1">
    <property type="nucleotide sequence ID" value="NZ_JBHMDN010000069.1"/>
</dbReference>
<reference evidence="4" key="1">
    <citation type="journal article" date="2019" name="Int. J. Syst. Evol. Microbiol.">
        <title>The Global Catalogue of Microorganisms (GCM) 10K type strain sequencing project: providing services to taxonomists for standard genome sequencing and annotation.</title>
        <authorList>
            <consortium name="The Broad Institute Genomics Platform"/>
            <consortium name="The Broad Institute Genome Sequencing Center for Infectious Disease"/>
            <person name="Wu L."/>
            <person name="Ma J."/>
        </authorList>
    </citation>
    <scope>NUCLEOTIDE SEQUENCE [LARGE SCALE GENOMIC DNA]</scope>
    <source>
        <strain evidence="4">KCTC 12907</strain>
    </source>
</reference>
<dbReference type="SMART" id="SM00530">
    <property type="entry name" value="HTH_XRE"/>
    <property type="match status" value="1"/>
</dbReference>
<keyword evidence="1" id="KW-0238">DNA-binding</keyword>
<dbReference type="EMBL" id="JBHTAI010000011">
    <property type="protein sequence ID" value="MFC7150518.1"/>
    <property type="molecule type" value="Genomic_DNA"/>
</dbReference>
<gene>
    <name evidence="3" type="ORF">ACFQMJ_18455</name>
</gene>
<evidence type="ECO:0000256" key="1">
    <source>
        <dbReference type="ARBA" id="ARBA00023125"/>
    </source>
</evidence>
<protein>
    <submittedName>
        <fullName evidence="3">Helix-turn-helix domain-containing protein</fullName>
    </submittedName>
</protein>
<dbReference type="InterPro" id="IPR001387">
    <property type="entry name" value="Cro/C1-type_HTH"/>
</dbReference>
<keyword evidence="4" id="KW-1185">Reference proteome</keyword>
<name>A0ABW2FB78_9BACL</name>
<evidence type="ECO:0000313" key="4">
    <source>
        <dbReference type="Proteomes" id="UP001596378"/>
    </source>
</evidence>
<dbReference type="SUPFAM" id="SSF47413">
    <property type="entry name" value="lambda repressor-like DNA-binding domains"/>
    <property type="match status" value="1"/>
</dbReference>
<comment type="caution">
    <text evidence="3">The sequence shown here is derived from an EMBL/GenBank/DDBJ whole genome shotgun (WGS) entry which is preliminary data.</text>
</comment>
<dbReference type="CDD" id="cd00093">
    <property type="entry name" value="HTH_XRE"/>
    <property type="match status" value="1"/>
</dbReference>
<organism evidence="3 4">
    <name type="scientific">Cohnella cellulosilytica</name>
    <dbReference type="NCBI Taxonomy" id="986710"/>
    <lineage>
        <taxon>Bacteria</taxon>
        <taxon>Bacillati</taxon>
        <taxon>Bacillota</taxon>
        <taxon>Bacilli</taxon>
        <taxon>Bacillales</taxon>
        <taxon>Paenibacillaceae</taxon>
        <taxon>Cohnella</taxon>
    </lineage>
</organism>
<dbReference type="Proteomes" id="UP001596378">
    <property type="component" value="Unassembled WGS sequence"/>
</dbReference>
<evidence type="ECO:0000313" key="3">
    <source>
        <dbReference type="EMBL" id="MFC7150518.1"/>
    </source>
</evidence>
<dbReference type="Pfam" id="PF01381">
    <property type="entry name" value="HTH_3"/>
    <property type="match status" value="1"/>
</dbReference>
<dbReference type="PANTHER" id="PTHR46558">
    <property type="entry name" value="TRACRIPTIONAL REGULATORY PROTEIN-RELATED-RELATED"/>
    <property type="match status" value="1"/>
</dbReference>
<dbReference type="PANTHER" id="PTHR46558:SF14">
    <property type="entry name" value="HTH-TYPE TRANSCRIPTIONAL REGULATOR ANSR"/>
    <property type="match status" value="1"/>
</dbReference>
<dbReference type="InterPro" id="IPR010982">
    <property type="entry name" value="Lambda_DNA-bd_dom_sf"/>
</dbReference>
<dbReference type="PROSITE" id="PS50943">
    <property type="entry name" value="HTH_CROC1"/>
    <property type="match status" value="1"/>
</dbReference>
<accession>A0ABW2FB78</accession>